<gene>
    <name evidence="1" type="ORF">FWK35_00031130</name>
</gene>
<reference evidence="1 2" key="1">
    <citation type="submission" date="2019-08" db="EMBL/GenBank/DDBJ databases">
        <title>Whole genome of Aphis craccivora.</title>
        <authorList>
            <person name="Voronova N.V."/>
            <person name="Shulinski R.S."/>
            <person name="Bandarenka Y.V."/>
            <person name="Zhorov D.G."/>
            <person name="Warner D."/>
        </authorList>
    </citation>
    <scope>NUCLEOTIDE SEQUENCE [LARGE SCALE GENOMIC DNA]</scope>
    <source>
        <strain evidence="1">180601</strain>
        <tissue evidence="1">Whole Body</tissue>
    </source>
</reference>
<dbReference type="EMBL" id="VUJU01010990">
    <property type="protein sequence ID" value="KAF0712266.1"/>
    <property type="molecule type" value="Genomic_DNA"/>
</dbReference>
<evidence type="ECO:0000313" key="1">
    <source>
        <dbReference type="EMBL" id="KAF0712266.1"/>
    </source>
</evidence>
<accession>A0A6G0VWR0</accession>
<evidence type="ECO:0000313" key="2">
    <source>
        <dbReference type="Proteomes" id="UP000478052"/>
    </source>
</evidence>
<name>A0A6G0VWR0_APHCR</name>
<organism evidence="1 2">
    <name type="scientific">Aphis craccivora</name>
    <name type="common">Cowpea aphid</name>
    <dbReference type="NCBI Taxonomy" id="307492"/>
    <lineage>
        <taxon>Eukaryota</taxon>
        <taxon>Metazoa</taxon>
        <taxon>Ecdysozoa</taxon>
        <taxon>Arthropoda</taxon>
        <taxon>Hexapoda</taxon>
        <taxon>Insecta</taxon>
        <taxon>Pterygota</taxon>
        <taxon>Neoptera</taxon>
        <taxon>Paraneoptera</taxon>
        <taxon>Hemiptera</taxon>
        <taxon>Sternorrhyncha</taxon>
        <taxon>Aphidomorpha</taxon>
        <taxon>Aphidoidea</taxon>
        <taxon>Aphididae</taxon>
        <taxon>Aphidini</taxon>
        <taxon>Aphis</taxon>
        <taxon>Aphis</taxon>
    </lineage>
</organism>
<dbReference type="Proteomes" id="UP000478052">
    <property type="component" value="Unassembled WGS sequence"/>
</dbReference>
<proteinExistence type="predicted"/>
<sequence length="202" mass="23174">LLDIKDFIGRQLAVLIVYYGLVPHTSSATEIAHFPPLPPGPAQVKYYLNSERLNIVQSLPDKLRRRRRRDNGKPDVSSSPGGKIRFYLVHYFCLSRPCLPHILFFVAISVFHFPPVTIGDFHFSARHYSAGQKKVTFQRFNRGRKPNFRCRRDKKSMRICDRCVRKLYDPSYCCKKKVTPRPPHLLAAAYEPGACSFCSASS</sequence>
<protein>
    <submittedName>
        <fullName evidence="1">Uncharacterized protein</fullName>
    </submittedName>
</protein>
<dbReference type="AlphaFoldDB" id="A0A6G0VWR0"/>
<keyword evidence="2" id="KW-1185">Reference proteome</keyword>
<feature type="non-terminal residue" evidence="1">
    <location>
        <position position="1"/>
    </location>
</feature>
<comment type="caution">
    <text evidence="1">The sequence shown here is derived from an EMBL/GenBank/DDBJ whole genome shotgun (WGS) entry which is preliminary data.</text>
</comment>
<feature type="non-terminal residue" evidence="1">
    <location>
        <position position="202"/>
    </location>
</feature>